<dbReference type="EMBL" id="JARGDN010000015">
    <property type="protein sequence ID" value="MDG9734190.1"/>
    <property type="molecule type" value="Genomic_DNA"/>
</dbReference>
<dbReference type="AlphaFoldDB" id="A0A5B8T2S7"/>
<dbReference type="Proteomes" id="UP001529201">
    <property type="component" value="Unassembled WGS sequence"/>
</dbReference>
<accession>A0A5B8T2S7</accession>
<evidence type="ECO:0000259" key="1">
    <source>
        <dbReference type="Pfam" id="PF05043"/>
    </source>
</evidence>
<dbReference type="InterPro" id="IPR007737">
    <property type="entry name" value="Mga_HTH"/>
</dbReference>
<dbReference type="EMBL" id="CP042383">
    <property type="protein sequence ID" value="QEA41340.1"/>
    <property type="molecule type" value="Genomic_DNA"/>
</dbReference>
<feature type="domain" description="Mga helix-turn-helix" evidence="1">
    <location>
        <begin position="102"/>
        <end position="179"/>
    </location>
</feature>
<proteinExistence type="predicted"/>
<dbReference type="GeneID" id="64345681"/>
<organism evidence="3 4">
    <name type="scientific">Leuconostoc pseudomesenteroides</name>
    <dbReference type="NCBI Taxonomy" id="33968"/>
    <lineage>
        <taxon>Bacteria</taxon>
        <taxon>Bacillati</taxon>
        <taxon>Bacillota</taxon>
        <taxon>Bacilli</taxon>
        <taxon>Lactobacillales</taxon>
        <taxon>Lactobacillaceae</taxon>
        <taxon>Leuconostoc</taxon>
    </lineage>
</organism>
<evidence type="ECO:0000313" key="2">
    <source>
        <dbReference type="EMBL" id="MDG9734190.1"/>
    </source>
</evidence>
<dbReference type="RefSeq" id="WP_010276102.1">
    <property type="nucleotide sequence ID" value="NZ_CP042383.1"/>
</dbReference>
<dbReference type="Proteomes" id="UP000321296">
    <property type="component" value="Chromosome"/>
</dbReference>
<dbReference type="KEGG" id="lpse:FGL85_01780"/>
<evidence type="ECO:0000313" key="5">
    <source>
        <dbReference type="Proteomes" id="UP001529201"/>
    </source>
</evidence>
<evidence type="ECO:0000313" key="4">
    <source>
        <dbReference type="Proteomes" id="UP000321296"/>
    </source>
</evidence>
<keyword evidence="5" id="KW-1185">Reference proteome</keyword>
<sequence length="529" mass="61223">MNKFDFLYEKDQLTKLIILDILITKSKIAPTGQITMSIHDLQCNLKISFGIILTLTTLKKRILALADDVTTLHYDNWIVVDGDGEWIKLNVKMADHYICLKQFYLKTSTKFRLLDRIIQHEDDHLIDFCEALHLSRTKINDMKSHLNQGITQLNQGIRIKNYKLVGEEKAIRDFLFALYFLCFNGAYVPVSERVIKQANQNVVRVNSTLQEPLSQVHVVAFRCYYAVAVLRLNLHHVIKDDLQLFVPQAYKCSQWIGPSINSLFTQDPFIPRLTGADLVNEIEWYMLFIMACDNNTKKIGKTVFLSPYYCELFQAISTTINRQFVLTFGNNYTKQQDVTTKLSDKFFTIVLRYVVRHSIGSTNVSDHSFDHINKSIDRHPICAIFLLNCLADLAQTIYPAHLHERENFLKATFSQLLYKTLTIIPISQFIQPINVYIDFSQGFMDNTHAARLLEEMGEYLNIYFVKDWQNEPIDVYISDMPDGDCFSSKNGVSVTVNQYFSDVDLTRIRQLLITVLGNKFWQQKVGLPK</sequence>
<gene>
    <name evidence="3" type="ORF">FGL85_01780</name>
    <name evidence="2" type="ORF">P1N92_08740</name>
</gene>
<name>A0A5B8T2S7_LEUPS</name>
<reference evidence="2 5" key="2">
    <citation type="submission" date="2023-02" db="EMBL/GenBank/DDBJ databases">
        <title>Antimicrobial susceptibility testing and tentative epidemiological cut-off values for Lactobacillaceae family species intended for ingestion.</title>
        <authorList>
            <person name="Noehr-Meldgaard K."/>
            <person name="Struve C."/>
            <person name="Ingmer H."/>
            <person name="Koza A."/>
            <person name="Al-Nakeeb K."/>
            <person name="Agersoe Y."/>
        </authorList>
    </citation>
    <scope>NUCLEOTIDE SEQUENCE [LARGE SCALE GENOMIC DNA]</scope>
    <source>
        <strain evidence="2 5">DSM 20193</strain>
    </source>
</reference>
<protein>
    <submittedName>
        <fullName evidence="2">Helix-turn-helix domain-containing protein</fullName>
    </submittedName>
</protein>
<evidence type="ECO:0000313" key="3">
    <source>
        <dbReference type="EMBL" id="QEA41340.1"/>
    </source>
</evidence>
<dbReference type="Pfam" id="PF05043">
    <property type="entry name" value="Mga"/>
    <property type="match status" value="1"/>
</dbReference>
<reference evidence="3 4" key="1">
    <citation type="submission" date="2019-06" db="EMBL/GenBank/DDBJ databases">
        <title>Genome analyses of bacteria isolated from kimchi.</title>
        <authorList>
            <person name="Lee S."/>
            <person name="Ahn S."/>
            <person name="Roh S."/>
        </authorList>
    </citation>
    <scope>NUCLEOTIDE SEQUENCE [LARGE SCALE GENOMIC DNA]</scope>
    <source>
        <strain evidence="3 4">CBA3630</strain>
    </source>
</reference>